<dbReference type="HOGENOM" id="CLU_715326_0_0_9"/>
<sequence length="389" mass="44157">MKKSILLFILITMSMILVSCGEDERADSFEGMDSKTFLESITLPDKLSIDVNLDEVKNPSEAKTYKADYIEFDKQKLIDAFVKNNVTEEKIWAEGPQIIASDGNIKEFLSIYDGGKSFGTVTDTKGGFSYSKEINSIPSEKLDTVASILFNDPDFDAQKYGYALNSDYASYKDLDFLSYKDTLADIKRIFNVAGMPQFDVDEAYSLDLETITSHYKLYLNSEIAEDDRKNLEWTKDDECYIFSLRQLVDNIPIVNKGWQMPDGTKASAWGNPMPATCIYLVYDKTGIRKIVAYNILNITEEKENNKLINLYDALNALINNYSLTILEDDVSIISAELCYLNVPKDNMVELVPGWVFRSAKAREVDGTTFITYKYDVVNAVTGKLYPDRW</sequence>
<dbReference type="Gene3D" id="2.40.128.690">
    <property type="entry name" value="YycH protein, domain 3-like"/>
    <property type="match status" value="1"/>
</dbReference>
<feature type="signal peptide" evidence="1">
    <location>
        <begin position="1"/>
        <end position="19"/>
    </location>
</feature>
<dbReference type="PROSITE" id="PS51257">
    <property type="entry name" value="PROKAR_LIPOPROTEIN"/>
    <property type="match status" value="1"/>
</dbReference>
<gene>
    <name evidence="2" type="ordered locus">Mahau_1442</name>
</gene>
<name>F3ZXW4_MAHA5</name>
<evidence type="ECO:0000313" key="2">
    <source>
        <dbReference type="EMBL" id="AEE96634.1"/>
    </source>
</evidence>
<dbReference type="eggNOG" id="ENOG5032QUQ">
    <property type="taxonomic scope" value="Bacteria"/>
</dbReference>
<dbReference type="EMBL" id="CP002360">
    <property type="protein sequence ID" value="AEE96634.1"/>
    <property type="molecule type" value="Genomic_DNA"/>
</dbReference>
<keyword evidence="1" id="KW-0732">Signal</keyword>
<evidence type="ECO:0000256" key="1">
    <source>
        <dbReference type="SAM" id="SignalP"/>
    </source>
</evidence>
<dbReference type="Proteomes" id="UP000008457">
    <property type="component" value="Chromosome"/>
</dbReference>
<organism evidence="2 3">
    <name type="scientific">Mahella australiensis (strain DSM 15567 / CIP 107919 / 50-1 BON)</name>
    <dbReference type="NCBI Taxonomy" id="697281"/>
    <lineage>
        <taxon>Bacteria</taxon>
        <taxon>Bacillati</taxon>
        <taxon>Bacillota</taxon>
        <taxon>Clostridia</taxon>
        <taxon>Thermoanaerobacterales</taxon>
        <taxon>Thermoanaerobacterales Family IV. Incertae Sedis</taxon>
        <taxon>Mahella</taxon>
    </lineage>
</organism>
<protein>
    <submittedName>
        <fullName evidence="2">Uncharacterized protein</fullName>
    </submittedName>
</protein>
<dbReference type="STRING" id="697281.Mahau_1442"/>
<reference evidence="2 3" key="2">
    <citation type="journal article" date="2011" name="Stand. Genomic Sci.">
        <title>Complete genome sequence of Mahella australiensis type strain (50-1 BON).</title>
        <authorList>
            <person name="Sikorski J."/>
            <person name="Teshima H."/>
            <person name="Nolan M."/>
            <person name="Lucas S."/>
            <person name="Hammon N."/>
            <person name="Deshpande S."/>
            <person name="Cheng J.F."/>
            <person name="Pitluck S."/>
            <person name="Liolios K."/>
            <person name="Pagani I."/>
            <person name="Ivanova N."/>
            <person name="Huntemann M."/>
            <person name="Mavromatis K."/>
            <person name="Ovchinikova G."/>
            <person name="Pati A."/>
            <person name="Tapia R."/>
            <person name="Han C."/>
            <person name="Goodwin L."/>
            <person name="Chen A."/>
            <person name="Palaniappan K."/>
            <person name="Land M."/>
            <person name="Hauser L."/>
            <person name="Ngatchou-Djao O.D."/>
            <person name="Rohde M."/>
            <person name="Pukall R."/>
            <person name="Spring S."/>
            <person name="Abt B."/>
            <person name="Goker M."/>
            <person name="Detter J.C."/>
            <person name="Woyke T."/>
            <person name="Bristow J."/>
            <person name="Markowitz V."/>
            <person name="Hugenholtz P."/>
            <person name="Eisen J.A."/>
            <person name="Kyrpides N.C."/>
            <person name="Klenk H.P."/>
            <person name="Lapidus A."/>
        </authorList>
    </citation>
    <scope>NUCLEOTIDE SEQUENCE [LARGE SCALE GENOMIC DNA]</scope>
    <source>
        <strain evidence="3">DSM 15567 / CIP 107919 / 50-1 BON</strain>
    </source>
</reference>
<proteinExistence type="predicted"/>
<evidence type="ECO:0000313" key="3">
    <source>
        <dbReference type="Proteomes" id="UP000008457"/>
    </source>
</evidence>
<reference evidence="3" key="1">
    <citation type="submission" date="2010-11" db="EMBL/GenBank/DDBJ databases">
        <title>The complete genome of Mahella australiensis DSM 15567.</title>
        <authorList>
            <consortium name="US DOE Joint Genome Institute (JGI-PGF)"/>
            <person name="Lucas S."/>
            <person name="Copeland A."/>
            <person name="Lapidus A."/>
            <person name="Bruce D."/>
            <person name="Goodwin L."/>
            <person name="Pitluck S."/>
            <person name="Kyrpides N."/>
            <person name="Mavromatis K."/>
            <person name="Pagani I."/>
            <person name="Ivanova N."/>
            <person name="Teshima H."/>
            <person name="Brettin T."/>
            <person name="Detter J.C."/>
            <person name="Han C."/>
            <person name="Tapia R."/>
            <person name="Land M."/>
            <person name="Hauser L."/>
            <person name="Markowitz V."/>
            <person name="Cheng J.-F."/>
            <person name="Hugenholtz P."/>
            <person name="Woyke T."/>
            <person name="Wu D."/>
            <person name="Spring S."/>
            <person name="Pukall R."/>
            <person name="Steenblock K."/>
            <person name="Schneider S."/>
            <person name="Klenk H.-P."/>
            <person name="Eisen J.A."/>
        </authorList>
    </citation>
    <scope>NUCLEOTIDE SEQUENCE [LARGE SCALE GENOMIC DNA]</scope>
    <source>
        <strain evidence="3">DSM 15567 / CIP 107919 / 50-1 BON</strain>
    </source>
</reference>
<accession>F3ZXW4</accession>
<dbReference type="KEGG" id="mas:Mahau_1442"/>
<keyword evidence="3" id="KW-1185">Reference proteome</keyword>
<dbReference type="AlphaFoldDB" id="F3ZXW4"/>
<dbReference type="RefSeq" id="WP_013781063.1">
    <property type="nucleotide sequence ID" value="NC_015520.1"/>
</dbReference>
<feature type="chain" id="PRO_5039371939" evidence="1">
    <location>
        <begin position="20"/>
        <end position="389"/>
    </location>
</feature>